<accession>A0A9Q3ZBR3</accession>
<dbReference type="AlphaFoldDB" id="A0A9Q3ZBR3"/>
<feature type="domain" description="Condensation" evidence="1">
    <location>
        <begin position="69"/>
        <end position="338"/>
    </location>
</feature>
<dbReference type="GO" id="GO:0003824">
    <property type="term" value="F:catalytic activity"/>
    <property type="evidence" value="ECO:0007669"/>
    <property type="project" value="InterPro"/>
</dbReference>
<organism evidence="2 3">
    <name type="scientific">Streptomyces guryensis</name>
    <dbReference type="NCBI Taxonomy" id="2886947"/>
    <lineage>
        <taxon>Bacteria</taxon>
        <taxon>Bacillati</taxon>
        <taxon>Actinomycetota</taxon>
        <taxon>Actinomycetes</taxon>
        <taxon>Kitasatosporales</taxon>
        <taxon>Streptomycetaceae</taxon>
        <taxon>Streptomyces</taxon>
    </lineage>
</organism>
<dbReference type="InterPro" id="IPR001242">
    <property type="entry name" value="Condensation_dom"/>
</dbReference>
<sequence length="449" mass="48398">MTSFPVVGRLPDALSSTVAFSGCHAGRHEPTWAQQEGLMLQRSARFLERKGSHARFDGPLDEAAALPDVLRAIGLAVEHYDSLRTRYRSDADDGVVAIVTGDGQITVRVYEADGTEVSQMAAWVIEALSGESFGEDDLPLRAAVITDRGVPRRLVLYVHHLSADGAALSLLHERIRRLSADPRAGFPAAWQPCEIAEFEASEAGRRQARVADERLRDLWREIAAFGPVARPGTGAPHGFVAATLRSRAVAAAADALARRYATSVPSVITAGFAAALGRLIERDRYALLLAAGNRGRPELRCSVANLSQLVPAVVDVRPADFREVCRSTALAALHAYRNGHHDPSRHRESITLAGLPLDPALPYLVNSRNDVAATPATTSPNQQTPRVRELRAQSAVEVLDLGEDPQYFSLGLSVFGADHLMMMGDRAAFSAAELGTLQNSLESVLVEAM</sequence>
<dbReference type="Proteomes" id="UP001108029">
    <property type="component" value="Unassembled WGS sequence"/>
</dbReference>
<dbReference type="InterPro" id="IPR023213">
    <property type="entry name" value="CAT-like_dom_sf"/>
</dbReference>
<reference evidence="2" key="1">
    <citation type="submission" date="2021-12" db="EMBL/GenBank/DDBJ databases">
        <authorList>
            <person name="Lee J.-H."/>
            <person name="Kim S.-B."/>
        </authorList>
    </citation>
    <scope>NUCLEOTIDE SEQUENCE</scope>
    <source>
        <strain evidence="2">NR30</strain>
    </source>
</reference>
<name>A0A9Q3ZBR3_9ACTN</name>
<dbReference type="GO" id="GO:0008610">
    <property type="term" value="P:lipid biosynthetic process"/>
    <property type="evidence" value="ECO:0007669"/>
    <property type="project" value="UniProtKB-ARBA"/>
</dbReference>
<evidence type="ECO:0000313" key="3">
    <source>
        <dbReference type="Proteomes" id="UP001108029"/>
    </source>
</evidence>
<gene>
    <name evidence="2" type="ORF">LJ657_35870</name>
</gene>
<dbReference type="Gene3D" id="3.30.559.30">
    <property type="entry name" value="Nonribosomal peptide synthetase, condensation domain"/>
    <property type="match status" value="1"/>
</dbReference>
<comment type="caution">
    <text evidence="2">The sequence shown here is derived from an EMBL/GenBank/DDBJ whole genome shotgun (WGS) entry which is preliminary data.</text>
</comment>
<dbReference type="EMBL" id="JAJSBI010000024">
    <property type="protein sequence ID" value="MCD9878892.1"/>
    <property type="molecule type" value="Genomic_DNA"/>
</dbReference>
<dbReference type="SUPFAM" id="SSF52777">
    <property type="entry name" value="CoA-dependent acyltransferases"/>
    <property type="match status" value="2"/>
</dbReference>
<dbReference type="Pfam" id="PF00668">
    <property type="entry name" value="Condensation"/>
    <property type="match status" value="1"/>
</dbReference>
<protein>
    <submittedName>
        <fullName evidence="2">Condensation domain-containing protein</fullName>
    </submittedName>
</protein>
<dbReference type="RefSeq" id="WP_232653093.1">
    <property type="nucleotide sequence ID" value="NZ_JAJSBI010000024.1"/>
</dbReference>
<keyword evidence="3" id="KW-1185">Reference proteome</keyword>
<dbReference type="Gene3D" id="3.30.559.10">
    <property type="entry name" value="Chloramphenicol acetyltransferase-like domain"/>
    <property type="match status" value="1"/>
</dbReference>
<proteinExistence type="predicted"/>
<evidence type="ECO:0000259" key="1">
    <source>
        <dbReference type="Pfam" id="PF00668"/>
    </source>
</evidence>
<evidence type="ECO:0000313" key="2">
    <source>
        <dbReference type="EMBL" id="MCD9878892.1"/>
    </source>
</evidence>